<proteinExistence type="predicted"/>
<keyword evidence="3" id="KW-1185">Reference proteome</keyword>
<evidence type="ECO:0000313" key="3">
    <source>
        <dbReference type="Proteomes" id="UP000281553"/>
    </source>
</evidence>
<gene>
    <name evidence="2" type="ORF">DILT_LOCUS19211</name>
</gene>
<evidence type="ECO:0000256" key="1">
    <source>
        <dbReference type="SAM" id="SignalP"/>
    </source>
</evidence>
<feature type="chain" id="PRO_5018032563" evidence="1">
    <location>
        <begin position="23"/>
        <end position="111"/>
    </location>
</feature>
<accession>A0A3P7NSH2</accession>
<reference evidence="2 3" key="1">
    <citation type="submission" date="2018-11" db="EMBL/GenBank/DDBJ databases">
        <authorList>
            <consortium name="Pathogen Informatics"/>
        </authorList>
    </citation>
    <scope>NUCLEOTIDE SEQUENCE [LARGE SCALE GENOMIC DNA]</scope>
</reference>
<dbReference type="Proteomes" id="UP000281553">
    <property type="component" value="Unassembled WGS sequence"/>
</dbReference>
<keyword evidence="1" id="KW-0732">Signal</keyword>
<protein>
    <submittedName>
        <fullName evidence="2">Uncharacterized protein</fullName>
    </submittedName>
</protein>
<dbReference type="AlphaFoldDB" id="A0A3P7NSH2"/>
<dbReference type="EMBL" id="UYRU01109476">
    <property type="protein sequence ID" value="VDN43890.1"/>
    <property type="molecule type" value="Genomic_DNA"/>
</dbReference>
<feature type="signal peptide" evidence="1">
    <location>
        <begin position="1"/>
        <end position="22"/>
    </location>
</feature>
<evidence type="ECO:0000313" key="2">
    <source>
        <dbReference type="EMBL" id="VDN43890.1"/>
    </source>
</evidence>
<sequence length="111" mass="12631">MASRAGLIFVLVLTLATPLFKAYPKEEEDHGVQIAAATSAETELWNLVSSLSSQELTALRPAGFNLKAWLQRKEKQLIRLSKKIDKVIRKALNDSNPYLPLILRHWLREHL</sequence>
<name>A0A3P7NSH2_DIBLA</name>
<organism evidence="2 3">
    <name type="scientific">Dibothriocephalus latus</name>
    <name type="common">Fish tapeworm</name>
    <name type="synonym">Diphyllobothrium latum</name>
    <dbReference type="NCBI Taxonomy" id="60516"/>
    <lineage>
        <taxon>Eukaryota</taxon>
        <taxon>Metazoa</taxon>
        <taxon>Spiralia</taxon>
        <taxon>Lophotrochozoa</taxon>
        <taxon>Platyhelminthes</taxon>
        <taxon>Cestoda</taxon>
        <taxon>Eucestoda</taxon>
        <taxon>Diphyllobothriidea</taxon>
        <taxon>Diphyllobothriidae</taxon>
        <taxon>Dibothriocephalus</taxon>
    </lineage>
</organism>